<keyword evidence="3" id="KW-1185">Reference proteome</keyword>
<evidence type="ECO:0000313" key="3">
    <source>
        <dbReference type="Proteomes" id="UP000602745"/>
    </source>
</evidence>
<dbReference type="Pfam" id="PF16510">
    <property type="entry name" value="P22_portal"/>
    <property type="match status" value="1"/>
</dbReference>
<evidence type="ECO:0000256" key="1">
    <source>
        <dbReference type="SAM" id="MobiDB-lite"/>
    </source>
</evidence>
<dbReference type="RefSeq" id="WP_229729209.1">
    <property type="nucleotide sequence ID" value="NZ_BMCP01000001.1"/>
</dbReference>
<dbReference type="AlphaFoldDB" id="A0A8J2VRE9"/>
<feature type="compositionally biased region" description="Polar residues" evidence="1">
    <location>
        <begin position="392"/>
        <end position="408"/>
    </location>
</feature>
<feature type="region of interest" description="Disordered" evidence="1">
    <location>
        <begin position="378"/>
        <end position="409"/>
    </location>
</feature>
<feature type="region of interest" description="Disordered" evidence="1">
    <location>
        <begin position="1"/>
        <end position="21"/>
    </location>
</feature>
<gene>
    <name evidence="2" type="ORF">GCM10007276_12230</name>
</gene>
<evidence type="ECO:0000313" key="2">
    <source>
        <dbReference type="EMBL" id="GGE36302.1"/>
    </source>
</evidence>
<dbReference type="InterPro" id="IPR032427">
    <property type="entry name" value="P22_portal"/>
</dbReference>
<comment type="caution">
    <text evidence="2">The sequence shown here is derived from an EMBL/GenBank/DDBJ whole genome shotgun (WGS) entry which is preliminary data.</text>
</comment>
<name>A0A8J2VRE9_9RHOB</name>
<reference evidence="2" key="2">
    <citation type="submission" date="2020-09" db="EMBL/GenBank/DDBJ databases">
        <authorList>
            <person name="Sun Q."/>
            <person name="Sedlacek I."/>
        </authorList>
    </citation>
    <scope>NUCLEOTIDE SEQUENCE</scope>
    <source>
        <strain evidence="2">CCM 7684</strain>
    </source>
</reference>
<dbReference type="EMBL" id="BMCP01000001">
    <property type="protein sequence ID" value="GGE36302.1"/>
    <property type="molecule type" value="Genomic_DNA"/>
</dbReference>
<reference evidence="2" key="1">
    <citation type="journal article" date="2014" name="Int. J. Syst. Evol. Microbiol.">
        <title>Complete genome sequence of Corynebacterium casei LMG S-19264T (=DSM 44701T), isolated from a smear-ripened cheese.</title>
        <authorList>
            <consortium name="US DOE Joint Genome Institute (JGI-PGF)"/>
            <person name="Walter F."/>
            <person name="Albersmeier A."/>
            <person name="Kalinowski J."/>
            <person name="Ruckert C."/>
        </authorList>
    </citation>
    <scope>NUCLEOTIDE SEQUENCE</scope>
    <source>
        <strain evidence="2">CCM 7684</strain>
    </source>
</reference>
<accession>A0A8J2VRE9</accession>
<organism evidence="2 3">
    <name type="scientific">Agaricicola taiwanensis</name>
    <dbReference type="NCBI Taxonomy" id="591372"/>
    <lineage>
        <taxon>Bacteria</taxon>
        <taxon>Pseudomonadati</taxon>
        <taxon>Pseudomonadota</taxon>
        <taxon>Alphaproteobacteria</taxon>
        <taxon>Rhodobacterales</taxon>
        <taxon>Paracoccaceae</taxon>
        <taxon>Agaricicola</taxon>
    </lineage>
</organism>
<protein>
    <submittedName>
        <fullName evidence="2">Portal protein</fullName>
    </submittedName>
</protein>
<sequence length="699" mass="78490">MNDAVNDKPESKTKDGGDDIVREAMKRYDRGYEREQTNIEEAYEDLKFRAARTHSDQWDERALKMREAEGRPVLTINKIPEFLNQVTGDMRLMRPAIQIVPVDDQADEETADIFAGLIRYVEGRRSSEAAYFAAADSQVACGIGHWRVKHEYASDSTFEQELLIEGIEDGVSVIWDPDAIQPTREDAKWCFVPVDMSREAFEEQYPDASAVDFGEGVPEGWCSDDHVRVAEYWVKKPIKRLLVLRSNGDINDLTSLDKDDRGRALEYIMQMDTTARVEERPGTKVVRYLLTAKEVLEGPEDWIGRHIPIVPVIGQEVRIGRDRYRHGKVRYAKDPQRMYNYYAAAQTEIVALQPKAPFVGTEKNFENFESEWANANSANQPYLPYTPDPANGGQQPSRTTPPVSSQGLEQGLLRASDDMKSVIGIYDASLGARSNETSGRAIEARQREGDVGSFVYIDNFNRAVRYTGEILVDLIPKIYDTARTIRILGEDGKIDQVQINQPEGQAIDGEVSRVLNDVTIGSYDVVLKTGPAFSTRREEAREGMQTFMQANPAVAPLIMDIMAKNQDWPNADQLAKRVRHMLPPPIQAEEAQESGDPKAMQAAQQAMAAAQPQQDPAAVAAAAKAEADAQKTQLDMQVQMMKAQVDAQRDQMDIAAREQELAQKQRIADVEYEIKLLDLDIKRRQMASAMQSAQPQSVQ</sequence>
<proteinExistence type="predicted"/>
<dbReference type="Proteomes" id="UP000602745">
    <property type="component" value="Unassembled WGS sequence"/>
</dbReference>